<feature type="region of interest" description="Disordered" evidence="1">
    <location>
        <begin position="391"/>
        <end position="417"/>
    </location>
</feature>
<proteinExistence type="predicted"/>
<evidence type="ECO:0000256" key="1">
    <source>
        <dbReference type="SAM" id="MobiDB-lite"/>
    </source>
</evidence>
<evidence type="ECO:0000313" key="3">
    <source>
        <dbReference type="EMBL" id="AWT26698.1"/>
    </source>
</evidence>
<sequence length="442" mass="47971">MVNRRIHVSAGNGGQDTGRLQGRGNNHPTDRFAVKGTDLGYLFSGGGGTWVGGLFGDTFNKPDPRGPVPPGGDLWRSPVMGRTTNRDFLTRGIVWDSFVGTDESGGVAREVFPYRHIGDRGRLRSGSADAFTIIPDDAVELPDGTYLACGFRVRDWATGATQAMCRTVGNMWFRSTDRDASTWSPAEVTGRAAGRGGIALEWGPEDRRGRYFQNASLVMVPGDDHLYVFGSREGRKTGTGREADGVCLRRAPWQRCLDPGAWEYRGFSRGRWRWGRRVRPTPLFGPVTPGGHIGELNVRYIAGRLVLSYVDATLGAVSLTAEHPDAPWSGPTVTVARHRSPALYAPSVHPWTTDPENTYLHLSSWLSVPDVETGEPVTVNYCTEGWEVSVVSDTGTPGTPGTPGPDTSSLSPEERDRTVRRILAASAEANPDTASLPVPEQP</sequence>
<dbReference type="EMBL" id="CP024988">
    <property type="protein sequence ID" value="AWT26698.1"/>
    <property type="molecule type" value="Genomic_DNA"/>
</dbReference>
<evidence type="ECO:0000313" key="4">
    <source>
        <dbReference type="Proteomes" id="UP000247696"/>
    </source>
</evidence>
<dbReference type="AlphaFoldDB" id="A0A2Z3YPT5"/>
<name>A0A2Z3YPT5_9CORY</name>
<dbReference type="RefSeq" id="WP_110481653.1">
    <property type="nucleotide sequence ID" value="NZ_CP024988.1"/>
</dbReference>
<dbReference type="OrthoDB" id="4789771at2"/>
<feature type="region of interest" description="Disordered" evidence="1">
    <location>
        <begin position="1"/>
        <end position="28"/>
    </location>
</feature>
<dbReference type="InterPro" id="IPR025442">
    <property type="entry name" value="DUF4185"/>
</dbReference>
<keyword evidence="4" id="KW-1185">Reference proteome</keyword>
<dbReference type="Proteomes" id="UP000247696">
    <property type="component" value="Chromosome"/>
</dbReference>
<accession>A0A2Z3YPT5</accession>
<organism evidence="3 4">
    <name type="scientific">Corynebacterium provencense</name>
    <dbReference type="NCBI Taxonomy" id="1737425"/>
    <lineage>
        <taxon>Bacteria</taxon>
        <taxon>Bacillati</taxon>
        <taxon>Actinomycetota</taxon>
        <taxon>Actinomycetes</taxon>
        <taxon>Mycobacteriales</taxon>
        <taxon>Corynebacteriaceae</taxon>
        <taxon>Corynebacterium</taxon>
    </lineage>
</organism>
<evidence type="ECO:0000259" key="2">
    <source>
        <dbReference type="Pfam" id="PF13810"/>
    </source>
</evidence>
<gene>
    <name evidence="3" type="ORF">Csp1_19270</name>
</gene>
<feature type="domain" description="DUF4185" evidence="2">
    <location>
        <begin position="24"/>
        <end position="365"/>
    </location>
</feature>
<reference evidence="4" key="1">
    <citation type="submission" date="2017-11" db="EMBL/GenBank/DDBJ databases">
        <title>Otitis media/interna in a cat caused by the recently described species Corynebacterium provencense.</title>
        <authorList>
            <person name="Kittl S."/>
            <person name="Brodard I."/>
            <person name="Rychener L."/>
            <person name="Jores J."/>
            <person name="Roosje P."/>
            <person name="Gobeli Brawand S."/>
        </authorList>
    </citation>
    <scope>NUCLEOTIDE SEQUENCE [LARGE SCALE GENOMIC DNA]</scope>
    <source>
        <strain evidence="4">17KM38</strain>
    </source>
</reference>
<dbReference type="STRING" id="1737425.GCA_900049755_00947"/>
<protein>
    <recommendedName>
        <fullName evidence="2">DUF4185 domain-containing protein</fullName>
    </recommendedName>
</protein>
<dbReference type="Pfam" id="PF13810">
    <property type="entry name" value="DUF4185"/>
    <property type="match status" value="1"/>
</dbReference>
<dbReference type="KEGG" id="cpre:Csp1_19270"/>